<proteinExistence type="predicted"/>
<dbReference type="Pfam" id="PF14009">
    <property type="entry name" value="PADRE"/>
    <property type="match status" value="1"/>
</dbReference>
<evidence type="ECO:0000256" key="2">
    <source>
        <dbReference type="SAM" id="Phobius"/>
    </source>
</evidence>
<feature type="region of interest" description="Disordered" evidence="1">
    <location>
        <begin position="105"/>
        <end position="125"/>
    </location>
</feature>
<keyword evidence="2" id="KW-0812">Transmembrane</keyword>
<dbReference type="AlphaFoldDB" id="A0A6V7PNM7"/>
<dbReference type="PANTHER" id="PTHR33413:SF1">
    <property type="entry name" value="EXPRESSED PROTEIN"/>
    <property type="match status" value="1"/>
</dbReference>
<evidence type="ECO:0000313" key="3">
    <source>
        <dbReference type="EMBL" id="CAD1832450.1"/>
    </source>
</evidence>
<dbReference type="PANTHER" id="PTHR33413">
    <property type="entry name" value="EXPRESSED PROTEIN"/>
    <property type="match status" value="1"/>
</dbReference>
<feature type="compositionally biased region" description="Low complexity" evidence="1">
    <location>
        <begin position="105"/>
        <end position="118"/>
    </location>
</feature>
<name>A0A6V7PNM7_ANACO</name>
<evidence type="ECO:0000256" key="1">
    <source>
        <dbReference type="SAM" id="MobiDB-lite"/>
    </source>
</evidence>
<feature type="region of interest" description="Disordered" evidence="1">
    <location>
        <begin position="191"/>
        <end position="225"/>
    </location>
</feature>
<sequence length="270" mass="29968">MSKIPYDSKAVVYYSIRVFEAILRYLKSTTNIRIFYLADFDNGEVKDRYRERDGELPSGGGGGAAAVIEHRREVERVYWTVAASDVMTANPGHYVAVVVVAAPRSSASGNSSSSASSDGDGRSRAAPPVAHVKLLRPDDPLHLGRVYRLVAFEVALLYIFYCLVWYHVLKVFGSRRHVKLSKLIARQERKKKAKLQESNEGGGNASNESSSKTKMEIEKQEDKSFELESDVSGDVMTTYKLSKCGLWRPTLQSIAEGRVRSICSSTSTCE</sequence>
<keyword evidence="2" id="KW-0472">Membrane</keyword>
<accession>A0A6V7PNM7</accession>
<feature type="compositionally biased region" description="Basic and acidic residues" evidence="1">
    <location>
        <begin position="211"/>
        <end position="225"/>
    </location>
</feature>
<feature type="transmembrane region" description="Helical" evidence="2">
    <location>
        <begin position="146"/>
        <end position="169"/>
    </location>
</feature>
<organism evidence="3">
    <name type="scientific">Ananas comosus var. bracteatus</name>
    <name type="common">red pineapple</name>
    <dbReference type="NCBI Taxonomy" id="296719"/>
    <lineage>
        <taxon>Eukaryota</taxon>
        <taxon>Viridiplantae</taxon>
        <taxon>Streptophyta</taxon>
        <taxon>Embryophyta</taxon>
        <taxon>Tracheophyta</taxon>
        <taxon>Spermatophyta</taxon>
        <taxon>Magnoliopsida</taxon>
        <taxon>Liliopsida</taxon>
        <taxon>Poales</taxon>
        <taxon>Bromeliaceae</taxon>
        <taxon>Bromelioideae</taxon>
        <taxon>Ananas</taxon>
    </lineage>
</organism>
<dbReference type="InterPro" id="IPR025322">
    <property type="entry name" value="PADRE_dom"/>
</dbReference>
<dbReference type="EMBL" id="LR862150">
    <property type="protein sequence ID" value="CAD1832450.1"/>
    <property type="molecule type" value="Genomic_DNA"/>
</dbReference>
<keyword evidence="2" id="KW-1133">Transmembrane helix</keyword>
<protein>
    <submittedName>
        <fullName evidence="3">Uncharacterized protein</fullName>
    </submittedName>
</protein>
<gene>
    <name evidence="3" type="ORF">CB5_LOCUS15661</name>
</gene>
<reference evidence="3" key="1">
    <citation type="submission" date="2020-07" db="EMBL/GenBank/DDBJ databases">
        <authorList>
            <person name="Lin J."/>
        </authorList>
    </citation>
    <scope>NUCLEOTIDE SEQUENCE</scope>
</reference>